<evidence type="ECO:0000256" key="2">
    <source>
        <dbReference type="ARBA" id="ARBA00022692"/>
    </source>
</evidence>
<comment type="subcellular location">
    <subcellularLocation>
        <location evidence="1">Membrane</location>
        <topology evidence="1">Multi-pass membrane protein</topology>
    </subcellularLocation>
</comment>
<keyword evidence="4 5" id="KW-0472">Membrane</keyword>
<feature type="transmembrane region" description="Helical" evidence="5">
    <location>
        <begin position="197"/>
        <end position="216"/>
    </location>
</feature>
<feature type="transmembrane region" description="Helical" evidence="5">
    <location>
        <begin position="70"/>
        <end position="90"/>
    </location>
</feature>
<protein>
    <recommendedName>
        <fullName evidence="6">O-antigen ligase-related domain-containing protein</fullName>
    </recommendedName>
</protein>
<keyword evidence="8" id="KW-1185">Reference proteome</keyword>
<name>A0A2R8CNC1_9GAMM</name>
<evidence type="ECO:0000259" key="6">
    <source>
        <dbReference type="Pfam" id="PF04932"/>
    </source>
</evidence>
<feature type="transmembrane region" description="Helical" evidence="5">
    <location>
        <begin position="222"/>
        <end position="242"/>
    </location>
</feature>
<dbReference type="OrthoDB" id="8576060at2"/>
<feature type="transmembrane region" description="Helical" evidence="5">
    <location>
        <begin position="102"/>
        <end position="120"/>
    </location>
</feature>
<feature type="transmembrane region" description="Helical" evidence="5">
    <location>
        <begin position="254"/>
        <end position="273"/>
    </location>
</feature>
<dbReference type="RefSeq" id="WP_108843184.1">
    <property type="nucleotide sequence ID" value="NZ_ONZI01000003.1"/>
</dbReference>
<dbReference type="Pfam" id="PF04932">
    <property type="entry name" value="Wzy_C"/>
    <property type="match status" value="1"/>
</dbReference>
<evidence type="ECO:0000256" key="5">
    <source>
        <dbReference type="SAM" id="Phobius"/>
    </source>
</evidence>
<feature type="transmembrane region" description="Helical" evidence="5">
    <location>
        <begin position="173"/>
        <end position="190"/>
    </location>
</feature>
<dbReference type="InterPro" id="IPR051533">
    <property type="entry name" value="WaaL-like"/>
</dbReference>
<evidence type="ECO:0000256" key="3">
    <source>
        <dbReference type="ARBA" id="ARBA00022989"/>
    </source>
</evidence>
<feature type="domain" description="O-antigen ligase-related" evidence="6">
    <location>
        <begin position="206"/>
        <end position="370"/>
    </location>
</feature>
<feature type="transmembrane region" description="Helical" evidence="5">
    <location>
        <begin position="21"/>
        <end position="40"/>
    </location>
</feature>
<feature type="transmembrane region" description="Helical" evidence="5">
    <location>
        <begin position="354"/>
        <end position="377"/>
    </location>
</feature>
<reference evidence="8" key="1">
    <citation type="submission" date="2018-03" db="EMBL/GenBank/DDBJ databases">
        <authorList>
            <person name="Navarro De La Torre S."/>
        </authorList>
    </citation>
    <scope>NUCLEOTIDE SEQUENCE [LARGE SCALE GENOMIC DNA]</scope>
    <source>
        <strain evidence="8">EAod3</strain>
    </source>
</reference>
<feature type="transmembrane region" description="Helical" evidence="5">
    <location>
        <begin position="414"/>
        <end position="436"/>
    </location>
</feature>
<dbReference type="Proteomes" id="UP000244934">
    <property type="component" value="Unassembled WGS sequence"/>
</dbReference>
<feature type="transmembrane region" description="Helical" evidence="5">
    <location>
        <begin position="46"/>
        <end position="63"/>
    </location>
</feature>
<gene>
    <name evidence="7" type="ORF">KSP9073_02431</name>
</gene>
<proteinExistence type="predicted"/>
<keyword evidence="3 5" id="KW-1133">Transmembrane helix</keyword>
<dbReference type="PANTHER" id="PTHR37422">
    <property type="entry name" value="TEICHURONIC ACID BIOSYNTHESIS PROTEIN TUAE"/>
    <property type="match status" value="1"/>
</dbReference>
<dbReference type="AlphaFoldDB" id="A0A2R8CNC1"/>
<evidence type="ECO:0000313" key="8">
    <source>
        <dbReference type="Proteomes" id="UP000244934"/>
    </source>
</evidence>
<dbReference type="InterPro" id="IPR007016">
    <property type="entry name" value="O-antigen_ligase-rel_domated"/>
</dbReference>
<accession>A0A2R8CNC1</accession>
<organism evidence="7 8">
    <name type="scientific">Kushneria phyllosphaerae</name>
    <dbReference type="NCBI Taxonomy" id="2100822"/>
    <lineage>
        <taxon>Bacteria</taxon>
        <taxon>Pseudomonadati</taxon>
        <taxon>Pseudomonadota</taxon>
        <taxon>Gammaproteobacteria</taxon>
        <taxon>Oceanospirillales</taxon>
        <taxon>Halomonadaceae</taxon>
        <taxon>Kushneria</taxon>
    </lineage>
</organism>
<feature type="transmembrane region" description="Helical" evidence="5">
    <location>
        <begin position="389"/>
        <end position="408"/>
    </location>
</feature>
<feature type="transmembrane region" description="Helical" evidence="5">
    <location>
        <begin position="127"/>
        <end position="145"/>
    </location>
</feature>
<evidence type="ECO:0000256" key="1">
    <source>
        <dbReference type="ARBA" id="ARBA00004141"/>
    </source>
</evidence>
<evidence type="ECO:0000256" key="4">
    <source>
        <dbReference type="ARBA" id="ARBA00023136"/>
    </source>
</evidence>
<dbReference type="EMBL" id="ONZI01000003">
    <property type="protein sequence ID" value="SPJ34397.1"/>
    <property type="molecule type" value="Genomic_DNA"/>
</dbReference>
<sequence length="466" mass="53027">MNRLGRFSFWEFDQAWYTPKYYKVTGVFFLFLYVFFQVLWGAAGDIGETASAVLGLIAFFIFGKGLRNSGAIWLLLAAVAVQGVSWILMHQYRPEWVPDNPQFDRLAKLFIFIAVAWWLGGSTRNTLVVWLMASIGFIAATFIYGQGVDNWVDGILHGKRTGFGIRNDQHASMFYGVCALGFIAFSKRFICRPTLVIWRLLVWVFLVGLIFLALLIGQTRAIWIATTLSLLVMLVLWATWYIRQGDIGKVFRNILAGFFLIAFILGSVGWLFGDTLIKRGLTEQSVVTELAQGDISHVPYSSIGIRIHSWVAASEWIAQRPFTGWGPWGRGLVIDHTSWLPDLVKDNFGHLHNFFIEIWVAYGVMGLLLIAALAVWIGRAAWRAWRGGALPNDMALFSICFFVYWMIVNQIESYMSFWTGVYVFNLVVGGLITHYWRWKLQIKADPESRDNPNAFSEEYKIKSAAL</sequence>
<dbReference type="PANTHER" id="PTHR37422:SF13">
    <property type="entry name" value="LIPOPOLYSACCHARIDE BIOSYNTHESIS PROTEIN PA4999-RELATED"/>
    <property type="match status" value="1"/>
</dbReference>
<evidence type="ECO:0000313" key="7">
    <source>
        <dbReference type="EMBL" id="SPJ34397.1"/>
    </source>
</evidence>
<keyword evidence="2 5" id="KW-0812">Transmembrane</keyword>
<dbReference type="GO" id="GO:0016020">
    <property type="term" value="C:membrane"/>
    <property type="evidence" value="ECO:0007669"/>
    <property type="project" value="UniProtKB-SubCell"/>
</dbReference>